<dbReference type="InterPro" id="IPR011379">
    <property type="entry name" value="MazG-related_GP37"/>
</dbReference>
<evidence type="ECO:0000313" key="3">
    <source>
        <dbReference type="Proteomes" id="UP000744555"/>
    </source>
</evidence>
<sequence>MAPVAKQQVEPLSLPEYSLKANESSRLKDKPTGFQSLRFGFFGEVGGLLSSVKKADRDRLEDTQSEVAAEELGDALWYLVSAATHLNITPDDLGIYCLKELRRRFKENEREPIIPISFRQIDALIDTRREDGTIKRTVQMSALAHAAGAFTFSTDTQLQATPTPTLLNHFGTLLTELALCCASFNLHIEDVARDNLEKIKSRWPGENPVFYPFFDPDELFHDYEQFPRRLEMDFIERASSGGTYVVQQLNGVFIGDRLTDNSNEPDDYRFHDVFHLAYIAYLGWSPVLRGLLKRKRKSVPSVDENEDGARAMIIEEGIATWIFNHAKRRRFYKGIKVGSLEYGLLKQIHSMVEGYEVHKCPLWQWELAILKGFEIFRELQSARTGTVIVDMVNHELTFKPKVTANQ</sequence>
<feature type="domain" description="MazG C-terminal" evidence="1">
    <location>
        <begin position="217"/>
        <end position="400"/>
    </location>
</feature>
<reference evidence="2 3" key="1">
    <citation type="submission" date="2016-06" db="EMBL/GenBank/DDBJ databases">
        <authorList>
            <person name="Ramos C."/>
            <person name="Pintado A."/>
            <person name="Crespo-Gomez J.I."/>
        </authorList>
    </citation>
    <scope>NUCLEOTIDE SEQUENCE [LARGE SCALE GENOMIC DNA]</scope>
    <source>
        <strain evidence="2 3">AVO110</strain>
    </source>
</reference>
<proteinExistence type="predicted"/>
<protein>
    <recommendedName>
        <fullName evidence="1">MazG C-terminal domain-containing protein</fullName>
    </recommendedName>
</protein>
<dbReference type="Gene3D" id="1.10.287.1080">
    <property type="entry name" value="MazG-like"/>
    <property type="match status" value="1"/>
</dbReference>
<gene>
    <name evidence="2" type="ORF">A9179_21320</name>
</gene>
<dbReference type="SUPFAM" id="SSF101386">
    <property type="entry name" value="all-alpha NTP pyrophosphatases"/>
    <property type="match status" value="1"/>
</dbReference>
<dbReference type="Pfam" id="PF18722">
    <property type="entry name" value="MazG_C"/>
    <property type="match status" value="1"/>
</dbReference>
<evidence type="ECO:0000313" key="2">
    <source>
        <dbReference type="EMBL" id="MBC9252813.1"/>
    </source>
</evidence>
<dbReference type="InterPro" id="IPR041407">
    <property type="entry name" value="MazG_C"/>
</dbReference>
<name>A0ABR7S8M0_AQUAC</name>
<comment type="caution">
    <text evidence="2">The sequence shown here is derived from an EMBL/GenBank/DDBJ whole genome shotgun (WGS) entry which is preliminary data.</text>
</comment>
<organism evidence="2 3">
    <name type="scientific">Aquipseudomonas alcaligenes</name>
    <name type="common">Pseudomonas alcaligenes</name>
    <dbReference type="NCBI Taxonomy" id="43263"/>
    <lineage>
        <taxon>Bacteria</taxon>
        <taxon>Pseudomonadati</taxon>
        <taxon>Pseudomonadota</taxon>
        <taxon>Gammaproteobacteria</taxon>
        <taxon>Pseudomonadales</taxon>
        <taxon>Pseudomonadaceae</taxon>
        <taxon>Aquipseudomonas</taxon>
    </lineage>
</organism>
<accession>A0ABR7S8M0</accession>
<dbReference type="RefSeq" id="WP_187808259.1">
    <property type="nucleotide sequence ID" value="NZ_LZEU01000001.1"/>
</dbReference>
<dbReference type="EMBL" id="LZEU01000001">
    <property type="protein sequence ID" value="MBC9252813.1"/>
    <property type="molecule type" value="Genomic_DNA"/>
</dbReference>
<dbReference type="Proteomes" id="UP000744555">
    <property type="component" value="Unassembled WGS sequence"/>
</dbReference>
<keyword evidence="3" id="KW-1185">Reference proteome</keyword>
<evidence type="ECO:0000259" key="1">
    <source>
        <dbReference type="Pfam" id="PF18722"/>
    </source>
</evidence>
<dbReference type="CDD" id="cd11541">
    <property type="entry name" value="NTP-PPase_u4"/>
    <property type="match status" value="1"/>
</dbReference>